<feature type="region of interest" description="Disordered" evidence="1">
    <location>
        <begin position="159"/>
        <end position="204"/>
    </location>
</feature>
<comment type="caution">
    <text evidence="3">The sequence shown here is derived from an EMBL/GenBank/DDBJ whole genome shotgun (WGS) entry which is preliminary data.</text>
</comment>
<evidence type="ECO:0000313" key="3">
    <source>
        <dbReference type="EMBL" id="KAK8238477.1"/>
    </source>
</evidence>
<name>A0ABR1YUB0_9PEZI</name>
<sequence length="236" mass="24478">MTILGLSCIFSLLFPTLLPKKERKKVEKTSPKTAQDFWTVEHYIYYSALSNTRVALVSSFHTKPKTPSTPRRALAAVAFSTLFPLPKAGPQGAGMCYNIFQHSCGTRIRRQSLSCSCGTNGGDRECSLRCGTCSQCGGGHHHASGALTPMTRITTTTAAPATETSKLPSDPDDLAGGAASDTAGSASTTATTSPTATSPTAEAAAGMSKLLRVAAGVAAAPGAAKVRSADARYSYP</sequence>
<feature type="chain" id="PRO_5047521958" evidence="2">
    <location>
        <begin position="20"/>
        <end position="236"/>
    </location>
</feature>
<gene>
    <name evidence="3" type="ORF">HDK90DRAFT_226808</name>
</gene>
<keyword evidence="4" id="KW-1185">Reference proteome</keyword>
<dbReference type="EMBL" id="JBBWRZ010000004">
    <property type="protein sequence ID" value="KAK8238477.1"/>
    <property type="molecule type" value="Genomic_DNA"/>
</dbReference>
<proteinExistence type="predicted"/>
<evidence type="ECO:0000256" key="2">
    <source>
        <dbReference type="SAM" id="SignalP"/>
    </source>
</evidence>
<feature type="compositionally biased region" description="Low complexity" evidence="1">
    <location>
        <begin position="175"/>
        <end position="204"/>
    </location>
</feature>
<accession>A0ABR1YUB0</accession>
<reference evidence="3 4" key="1">
    <citation type="submission" date="2024-04" db="EMBL/GenBank/DDBJ databases">
        <title>Phyllosticta paracitricarpa is synonymous to the EU quarantine fungus P. citricarpa based on phylogenomic analyses.</title>
        <authorList>
            <consortium name="Lawrence Berkeley National Laboratory"/>
            <person name="Van Ingen-Buijs V.A."/>
            <person name="Van Westerhoven A.C."/>
            <person name="Haridas S."/>
            <person name="Skiadas P."/>
            <person name="Martin F."/>
            <person name="Groenewald J.Z."/>
            <person name="Crous P.W."/>
            <person name="Seidl M.F."/>
        </authorList>
    </citation>
    <scope>NUCLEOTIDE SEQUENCE [LARGE SCALE GENOMIC DNA]</scope>
    <source>
        <strain evidence="3 4">CBS 123374</strain>
    </source>
</reference>
<keyword evidence="2" id="KW-0732">Signal</keyword>
<protein>
    <submittedName>
        <fullName evidence="3">Uncharacterized protein</fullName>
    </submittedName>
</protein>
<dbReference type="Proteomes" id="UP001492380">
    <property type="component" value="Unassembled WGS sequence"/>
</dbReference>
<organism evidence="3 4">
    <name type="scientific">Phyllosticta capitalensis</name>
    <dbReference type="NCBI Taxonomy" id="121624"/>
    <lineage>
        <taxon>Eukaryota</taxon>
        <taxon>Fungi</taxon>
        <taxon>Dikarya</taxon>
        <taxon>Ascomycota</taxon>
        <taxon>Pezizomycotina</taxon>
        <taxon>Dothideomycetes</taxon>
        <taxon>Dothideomycetes incertae sedis</taxon>
        <taxon>Botryosphaeriales</taxon>
        <taxon>Phyllostictaceae</taxon>
        <taxon>Phyllosticta</taxon>
    </lineage>
</organism>
<evidence type="ECO:0000256" key="1">
    <source>
        <dbReference type="SAM" id="MobiDB-lite"/>
    </source>
</evidence>
<feature type="signal peptide" evidence="2">
    <location>
        <begin position="1"/>
        <end position="19"/>
    </location>
</feature>
<evidence type="ECO:0000313" key="4">
    <source>
        <dbReference type="Proteomes" id="UP001492380"/>
    </source>
</evidence>